<comment type="caution">
    <text evidence="5">The sequence shown here is derived from an EMBL/GenBank/DDBJ whole genome shotgun (WGS) entry which is preliminary data.</text>
</comment>
<dbReference type="InterPro" id="IPR001173">
    <property type="entry name" value="Glyco_trans_2-like"/>
</dbReference>
<protein>
    <recommendedName>
        <fullName evidence="4">Glycosyltransferase 2-like domain-containing protein</fullName>
    </recommendedName>
</protein>
<organism evidence="5 6">
    <name type="scientific">Paracraurococcus ruber</name>
    <dbReference type="NCBI Taxonomy" id="77675"/>
    <lineage>
        <taxon>Bacteria</taxon>
        <taxon>Pseudomonadati</taxon>
        <taxon>Pseudomonadota</taxon>
        <taxon>Alphaproteobacteria</taxon>
        <taxon>Acetobacterales</taxon>
        <taxon>Roseomonadaceae</taxon>
        <taxon>Paracraurococcus</taxon>
    </lineage>
</organism>
<gene>
    <name evidence="5" type="ORF">CKO45_15890</name>
</gene>
<evidence type="ECO:0000256" key="1">
    <source>
        <dbReference type="ARBA" id="ARBA00006739"/>
    </source>
</evidence>
<dbReference type="InterPro" id="IPR029044">
    <property type="entry name" value="Nucleotide-diphossugar_trans"/>
</dbReference>
<name>A0ABS1CYV4_9PROT</name>
<keyword evidence="6" id="KW-1185">Reference proteome</keyword>
<dbReference type="InterPro" id="IPR050834">
    <property type="entry name" value="Glycosyltransf_2"/>
</dbReference>
<dbReference type="SUPFAM" id="SSF53448">
    <property type="entry name" value="Nucleotide-diphospho-sugar transferases"/>
    <property type="match status" value="1"/>
</dbReference>
<keyword evidence="2" id="KW-0328">Glycosyltransferase</keyword>
<dbReference type="Gene3D" id="3.90.550.10">
    <property type="entry name" value="Spore Coat Polysaccharide Biosynthesis Protein SpsA, Chain A"/>
    <property type="match status" value="1"/>
</dbReference>
<evidence type="ECO:0000259" key="4">
    <source>
        <dbReference type="Pfam" id="PF00535"/>
    </source>
</evidence>
<dbReference type="Pfam" id="PF00535">
    <property type="entry name" value="Glycos_transf_2"/>
    <property type="match status" value="1"/>
</dbReference>
<dbReference type="EMBL" id="NRSG01000119">
    <property type="protein sequence ID" value="MBK1659715.1"/>
    <property type="molecule type" value="Genomic_DNA"/>
</dbReference>
<dbReference type="Proteomes" id="UP000697995">
    <property type="component" value="Unassembled WGS sequence"/>
</dbReference>
<dbReference type="CDD" id="cd00761">
    <property type="entry name" value="Glyco_tranf_GTA_type"/>
    <property type="match status" value="1"/>
</dbReference>
<sequence>MTTVAWFGSTSRGDGGRGCVTNCSGQDGASGSSPLVSIGLPVFNGAAYVRQAIDSVLGQEYGALELIIQDNASTDATEEICLDYAARDPRVRYERNPTNLGAAANYNLCFERARGTYFKWAAHDDAIAPGYLAKTVAAMQAAPDAVLCTTGVTEIDGLNRPLRSYANAFPGIGSASPARRFAAAIHTRHQCEDFFGLFRREALIGSELHGAYSGSDRVLLAEMALRGPWVSVPEPLFLHREHENRYTRAILLKDRRAAELWQDPGRKAPQRGPTFYGGVWRHYLRLVSKNLRSPADRVACHAELLRWWFTDEHGLDVLREMVARHPVLHARIRAMKHRLLGASAQPRPGSLPELK</sequence>
<evidence type="ECO:0000256" key="2">
    <source>
        <dbReference type="ARBA" id="ARBA00022676"/>
    </source>
</evidence>
<proteinExistence type="inferred from homology"/>
<evidence type="ECO:0000313" key="6">
    <source>
        <dbReference type="Proteomes" id="UP000697995"/>
    </source>
</evidence>
<evidence type="ECO:0000256" key="3">
    <source>
        <dbReference type="ARBA" id="ARBA00022679"/>
    </source>
</evidence>
<evidence type="ECO:0000313" key="5">
    <source>
        <dbReference type="EMBL" id="MBK1659715.1"/>
    </source>
</evidence>
<accession>A0ABS1CYV4</accession>
<feature type="domain" description="Glycosyltransferase 2-like" evidence="4">
    <location>
        <begin position="37"/>
        <end position="197"/>
    </location>
</feature>
<dbReference type="PANTHER" id="PTHR43685:SF5">
    <property type="entry name" value="GLYCOSYLTRANSFERASE EPSE-RELATED"/>
    <property type="match status" value="1"/>
</dbReference>
<reference evidence="5 6" key="1">
    <citation type="journal article" date="2020" name="Microorganisms">
        <title>Osmotic Adaptation and Compatible Solute Biosynthesis of Phototrophic Bacteria as Revealed from Genome Analyses.</title>
        <authorList>
            <person name="Imhoff J.F."/>
            <person name="Rahn T."/>
            <person name="Kunzel S."/>
            <person name="Keller A."/>
            <person name="Neulinger S.C."/>
        </authorList>
    </citation>
    <scope>NUCLEOTIDE SEQUENCE [LARGE SCALE GENOMIC DNA]</scope>
    <source>
        <strain evidence="5 6">DSM 15382</strain>
    </source>
</reference>
<comment type="similarity">
    <text evidence="1">Belongs to the glycosyltransferase 2 family.</text>
</comment>
<keyword evidence="3" id="KW-0808">Transferase</keyword>
<dbReference type="PANTHER" id="PTHR43685">
    <property type="entry name" value="GLYCOSYLTRANSFERASE"/>
    <property type="match status" value="1"/>
</dbReference>